<dbReference type="PANTHER" id="PTHR33571:SF12">
    <property type="entry name" value="BSL3053 PROTEIN"/>
    <property type="match status" value="1"/>
</dbReference>
<keyword evidence="8" id="KW-0460">Magnesium</keyword>
<dbReference type="Pfam" id="PF01909">
    <property type="entry name" value="NTP_transf_2"/>
    <property type="match status" value="1"/>
</dbReference>
<dbReference type="GO" id="GO:0005524">
    <property type="term" value="F:ATP binding"/>
    <property type="evidence" value="ECO:0007669"/>
    <property type="project" value="UniProtKB-KW"/>
</dbReference>
<evidence type="ECO:0000256" key="7">
    <source>
        <dbReference type="ARBA" id="ARBA00022840"/>
    </source>
</evidence>
<dbReference type="InterPro" id="IPR052038">
    <property type="entry name" value="Type-VII_TA_antitoxin"/>
</dbReference>
<keyword evidence="5" id="KW-0479">Metal-binding</keyword>
<gene>
    <name evidence="11" type="ORF">E1956_13860</name>
</gene>
<feature type="domain" description="Polymerase nucleotidyl transferase" evidence="10">
    <location>
        <begin position="13"/>
        <end position="83"/>
    </location>
</feature>
<evidence type="ECO:0000259" key="10">
    <source>
        <dbReference type="Pfam" id="PF01909"/>
    </source>
</evidence>
<dbReference type="Proteomes" id="UP000295727">
    <property type="component" value="Chromosome 1"/>
</dbReference>
<dbReference type="PANTHER" id="PTHR33571">
    <property type="entry name" value="SSL8005 PROTEIN"/>
    <property type="match status" value="1"/>
</dbReference>
<evidence type="ECO:0000256" key="3">
    <source>
        <dbReference type="ARBA" id="ARBA00022679"/>
    </source>
</evidence>
<dbReference type="Gene3D" id="3.30.460.10">
    <property type="entry name" value="Beta Polymerase, domain 2"/>
    <property type="match status" value="1"/>
</dbReference>
<name>A0A4P7CVN5_9BURK</name>
<proteinExistence type="inferred from homology"/>
<keyword evidence="6" id="KW-0547">Nucleotide-binding</keyword>
<dbReference type="OrthoDB" id="561385at2"/>
<dbReference type="RefSeq" id="WP_134749702.1">
    <property type="nucleotide sequence ID" value="NZ_CP038148.1"/>
</dbReference>
<dbReference type="GO" id="GO:0046872">
    <property type="term" value="F:metal ion binding"/>
    <property type="evidence" value="ECO:0007669"/>
    <property type="project" value="UniProtKB-KW"/>
</dbReference>
<evidence type="ECO:0000256" key="2">
    <source>
        <dbReference type="ARBA" id="ARBA00022649"/>
    </source>
</evidence>
<dbReference type="EMBL" id="CP038148">
    <property type="protein sequence ID" value="QBQ98151.1"/>
    <property type="molecule type" value="Genomic_DNA"/>
</dbReference>
<keyword evidence="2" id="KW-1277">Toxin-antitoxin system</keyword>
<accession>A0A4P7CVN5</accession>
<dbReference type="InterPro" id="IPR043519">
    <property type="entry name" value="NT_sf"/>
</dbReference>
<comment type="similarity">
    <text evidence="9">Belongs to the MntA antitoxin family.</text>
</comment>
<evidence type="ECO:0000256" key="6">
    <source>
        <dbReference type="ARBA" id="ARBA00022741"/>
    </source>
</evidence>
<keyword evidence="7" id="KW-0067">ATP-binding</keyword>
<organism evidence="11 12">
    <name type="scientific">Paraburkholderia pallida</name>
    <dbReference type="NCBI Taxonomy" id="2547399"/>
    <lineage>
        <taxon>Bacteria</taxon>
        <taxon>Pseudomonadati</taxon>
        <taxon>Pseudomonadota</taxon>
        <taxon>Betaproteobacteria</taxon>
        <taxon>Burkholderiales</taxon>
        <taxon>Burkholderiaceae</taxon>
        <taxon>Paraburkholderia</taxon>
    </lineage>
</organism>
<keyword evidence="4" id="KW-0548">Nucleotidyltransferase</keyword>
<evidence type="ECO:0000313" key="11">
    <source>
        <dbReference type="EMBL" id="QBQ98151.1"/>
    </source>
</evidence>
<comment type="cofactor">
    <cofactor evidence="1">
        <name>Mg(2+)</name>
        <dbReference type="ChEBI" id="CHEBI:18420"/>
    </cofactor>
</comment>
<evidence type="ECO:0000256" key="4">
    <source>
        <dbReference type="ARBA" id="ARBA00022695"/>
    </source>
</evidence>
<evidence type="ECO:0000256" key="1">
    <source>
        <dbReference type="ARBA" id="ARBA00001946"/>
    </source>
</evidence>
<keyword evidence="3 11" id="KW-0808">Transferase</keyword>
<evidence type="ECO:0000256" key="8">
    <source>
        <dbReference type="ARBA" id="ARBA00022842"/>
    </source>
</evidence>
<dbReference type="SUPFAM" id="SSF81301">
    <property type="entry name" value="Nucleotidyltransferase"/>
    <property type="match status" value="1"/>
</dbReference>
<reference evidence="11 12" key="1">
    <citation type="submission" date="2019-03" db="EMBL/GenBank/DDBJ databases">
        <title>Paraburkholderia sp. 7MH5, isolated from subtropical forest soil.</title>
        <authorList>
            <person name="Gao Z.-H."/>
            <person name="Qiu L.-H."/>
        </authorList>
    </citation>
    <scope>NUCLEOTIDE SEQUENCE [LARGE SCALE GENOMIC DNA]</scope>
    <source>
        <strain evidence="11 12">7MH5</strain>
    </source>
</reference>
<dbReference type="AlphaFoldDB" id="A0A4P7CVN5"/>
<evidence type="ECO:0000256" key="5">
    <source>
        <dbReference type="ARBA" id="ARBA00022723"/>
    </source>
</evidence>
<dbReference type="GO" id="GO:0016779">
    <property type="term" value="F:nucleotidyltransferase activity"/>
    <property type="evidence" value="ECO:0007669"/>
    <property type="project" value="UniProtKB-KW"/>
</dbReference>
<sequence length="96" mass="10702">MRPSEALRAHRAEIRQIVASHHATNARVFGSSARAEDDEDSDLDLLVDPTPQTSLFDLARIQLRLEALLGVPVDVRTPLDLPERWRALVVEEAVPV</sequence>
<evidence type="ECO:0000256" key="9">
    <source>
        <dbReference type="ARBA" id="ARBA00038276"/>
    </source>
</evidence>
<keyword evidence="12" id="KW-1185">Reference proteome</keyword>
<dbReference type="KEGG" id="ppai:E1956_13860"/>
<evidence type="ECO:0000313" key="12">
    <source>
        <dbReference type="Proteomes" id="UP000295727"/>
    </source>
</evidence>
<protein>
    <submittedName>
        <fullName evidence="11">Nucleotidyltransferase</fullName>
    </submittedName>
</protein>
<dbReference type="InterPro" id="IPR002934">
    <property type="entry name" value="Polymerase_NTP_transf_dom"/>
</dbReference>